<keyword evidence="9 14" id="KW-0460">Magnesium</keyword>
<dbReference type="Pfam" id="PF03119">
    <property type="entry name" value="DNA_ligase_ZBD"/>
    <property type="match status" value="1"/>
</dbReference>
<evidence type="ECO:0000256" key="9">
    <source>
        <dbReference type="ARBA" id="ARBA00022842"/>
    </source>
</evidence>
<dbReference type="PROSITE" id="PS50172">
    <property type="entry name" value="BRCT"/>
    <property type="match status" value="1"/>
</dbReference>
<dbReference type="Gene3D" id="2.40.50.140">
    <property type="entry name" value="Nucleic acid-binding proteins"/>
    <property type="match status" value="1"/>
</dbReference>
<dbReference type="NCBIfam" id="NF005932">
    <property type="entry name" value="PRK07956.1"/>
    <property type="match status" value="1"/>
</dbReference>
<feature type="binding site" evidence="14">
    <location>
        <position position="138"/>
    </location>
    <ligand>
        <name>NAD(+)</name>
        <dbReference type="ChEBI" id="CHEBI:57540"/>
    </ligand>
</feature>
<dbReference type="Pfam" id="PF01653">
    <property type="entry name" value="DNA_ligase_aden"/>
    <property type="match status" value="1"/>
</dbReference>
<comment type="similarity">
    <text evidence="13 14">Belongs to the NAD-dependent DNA ligase family. LigA subfamily.</text>
</comment>
<dbReference type="EC" id="6.5.1.2" evidence="2 14"/>
<gene>
    <name evidence="14" type="primary">ligA</name>
    <name evidence="17" type="ORF">HNQ55_000742</name>
</gene>
<keyword evidence="6 14" id="KW-0479">Metal-binding</keyword>
<feature type="binding site" evidence="14">
    <location>
        <position position="418"/>
    </location>
    <ligand>
        <name>Zn(2+)</name>
        <dbReference type="ChEBI" id="CHEBI:29105"/>
    </ligand>
</feature>
<evidence type="ECO:0000256" key="12">
    <source>
        <dbReference type="ARBA" id="ARBA00034005"/>
    </source>
</evidence>
<comment type="cofactor">
    <cofactor evidence="14">
        <name>Mg(2+)</name>
        <dbReference type="ChEBI" id="CHEBI:18420"/>
    </cofactor>
    <cofactor evidence="14">
        <name>Mn(2+)</name>
        <dbReference type="ChEBI" id="CHEBI:29035"/>
    </cofactor>
</comment>
<dbReference type="SMART" id="SM00278">
    <property type="entry name" value="HhH1"/>
    <property type="match status" value="4"/>
</dbReference>
<dbReference type="SUPFAM" id="SSF47781">
    <property type="entry name" value="RuvA domain 2-like"/>
    <property type="match status" value="1"/>
</dbReference>
<dbReference type="InterPro" id="IPR001679">
    <property type="entry name" value="DNA_ligase"/>
</dbReference>
<dbReference type="FunFam" id="3.30.470.30:FF:000001">
    <property type="entry name" value="DNA ligase"/>
    <property type="match status" value="1"/>
</dbReference>
<dbReference type="Gene3D" id="1.10.150.20">
    <property type="entry name" value="5' to 3' exonuclease, C-terminal subdomain"/>
    <property type="match status" value="2"/>
</dbReference>
<dbReference type="SMART" id="SM00532">
    <property type="entry name" value="LIGANc"/>
    <property type="match status" value="1"/>
</dbReference>
<dbReference type="InterPro" id="IPR001357">
    <property type="entry name" value="BRCT_dom"/>
</dbReference>
<dbReference type="InterPro" id="IPR013840">
    <property type="entry name" value="DNAligase_N"/>
</dbReference>
<evidence type="ECO:0000256" key="10">
    <source>
        <dbReference type="ARBA" id="ARBA00023027"/>
    </source>
</evidence>
<comment type="catalytic activity">
    <reaction evidence="12 14 15">
        <text>NAD(+) + (deoxyribonucleotide)n-3'-hydroxyl + 5'-phospho-(deoxyribonucleotide)m = (deoxyribonucleotide)n+m + AMP + beta-nicotinamide D-nucleotide.</text>
        <dbReference type="EC" id="6.5.1.2"/>
    </reaction>
</comment>
<dbReference type="InterPro" id="IPR003583">
    <property type="entry name" value="Hlx-hairpin-Hlx_DNA-bd_motif"/>
</dbReference>
<keyword evidence="4 14" id="KW-0436">Ligase</keyword>
<dbReference type="NCBIfam" id="TIGR00575">
    <property type="entry name" value="dnlj"/>
    <property type="match status" value="1"/>
</dbReference>
<evidence type="ECO:0000256" key="14">
    <source>
        <dbReference type="HAMAP-Rule" id="MF_01588"/>
    </source>
</evidence>
<dbReference type="CDD" id="cd00114">
    <property type="entry name" value="LIGANc"/>
    <property type="match status" value="1"/>
</dbReference>
<dbReference type="Pfam" id="PF14520">
    <property type="entry name" value="HHH_5"/>
    <property type="match status" value="1"/>
</dbReference>
<dbReference type="FunFam" id="2.40.50.140:FF:000012">
    <property type="entry name" value="DNA ligase"/>
    <property type="match status" value="1"/>
</dbReference>
<dbReference type="SUPFAM" id="SSF52113">
    <property type="entry name" value="BRCT domain"/>
    <property type="match status" value="1"/>
</dbReference>
<dbReference type="FunFam" id="1.10.287.610:FF:000002">
    <property type="entry name" value="DNA ligase"/>
    <property type="match status" value="1"/>
</dbReference>
<dbReference type="SUPFAM" id="SSF56091">
    <property type="entry name" value="DNA ligase/mRNA capping enzyme, catalytic domain"/>
    <property type="match status" value="1"/>
</dbReference>
<feature type="binding site" evidence="14">
    <location>
        <begin position="34"/>
        <end position="38"/>
    </location>
    <ligand>
        <name>NAD(+)</name>
        <dbReference type="ChEBI" id="CHEBI:57540"/>
    </ligand>
</feature>
<keyword evidence="18" id="KW-1185">Reference proteome</keyword>
<organism evidence="17 18">
    <name type="scientific">Thalassotalea piscium</name>
    <dbReference type="NCBI Taxonomy" id="1230533"/>
    <lineage>
        <taxon>Bacteria</taxon>
        <taxon>Pseudomonadati</taxon>
        <taxon>Pseudomonadota</taxon>
        <taxon>Gammaproteobacteria</taxon>
        <taxon>Alteromonadales</taxon>
        <taxon>Colwelliaceae</taxon>
        <taxon>Thalassotalea</taxon>
    </lineage>
</organism>
<dbReference type="GO" id="GO:0003911">
    <property type="term" value="F:DNA ligase (NAD+) activity"/>
    <property type="evidence" value="ECO:0007669"/>
    <property type="project" value="UniProtKB-UniRule"/>
</dbReference>
<evidence type="ECO:0000256" key="11">
    <source>
        <dbReference type="ARBA" id="ARBA00023204"/>
    </source>
</evidence>
<dbReference type="PIRSF" id="PIRSF001604">
    <property type="entry name" value="LigA"/>
    <property type="match status" value="1"/>
</dbReference>
<dbReference type="FunFam" id="1.10.150.20:FF:000007">
    <property type="entry name" value="DNA ligase"/>
    <property type="match status" value="1"/>
</dbReference>
<feature type="binding site" evidence="14">
    <location>
        <position position="300"/>
    </location>
    <ligand>
        <name>NAD(+)</name>
        <dbReference type="ChEBI" id="CHEBI:57540"/>
    </ligand>
</feature>
<dbReference type="GO" id="GO:0003677">
    <property type="term" value="F:DNA binding"/>
    <property type="evidence" value="ECO:0007669"/>
    <property type="project" value="InterPro"/>
</dbReference>
<dbReference type="RefSeq" id="WP_184422705.1">
    <property type="nucleotide sequence ID" value="NZ_AP027362.1"/>
</dbReference>
<evidence type="ECO:0000256" key="2">
    <source>
        <dbReference type="ARBA" id="ARBA00012722"/>
    </source>
</evidence>
<evidence type="ECO:0000313" key="18">
    <source>
        <dbReference type="Proteomes" id="UP000537141"/>
    </source>
</evidence>
<dbReference type="InterPro" id="IPR033136">
    <property type="entry name" value="DNA_ligase_CS"/>
</dbReference>
<dbReference type="PANTHER" id="PTHR23389">
    <property type="entry name" value="CHROMOSOME TRANSMISSION FIDELITY FACTOR 18"/>
    <property type="match status" value="1"/>
</dbReference>
<dbReference type="Gene3D" id="3.30.470.30">
    <property type="entry name" value="DNA ligase/mRNA capping enzyme"/>
    <property type="match status" value="1"/>
</dbReference>
<keyword evidence="8 14" id="KW-0862">Zinc</keyword>
<dbReference type="AlphaFoldDB" id="A0A7X0TSL3"/>
<comment type="function">
    <text evidence="1 14">DNA ligase that catalyzes the formation of phosphodiester linkages between 5'-phosphoryl and 3'-hydroxyl groups in double-stranded DNA using NAD as a coenzyme and as the energy source for the reaction. It is essential for DNA replication and repair of damaged DNA.</text>
</comment>
<dbReference type="PANTHER" id="PTHR23389:SF9">
    <property type="entry name" value="DNA LIGASE"/>
    <property type="match status" value="1"/>
</dbReference>
<evidence type="ECO:0000256" key="7">
    <source>
        <dbReference type="ARBA" id="ARBA00022763"/>
    </source>
</evidence>
<evidence type="ECO:0000313" key="17">
    <source>
        <dbReference type="EMBL" id="MBB6542264.1"/>
    </source>
</evidence>
<dbReference type="Pfam" id="PF03120">
    <property type="entry name" value="OB_DNA_ligase"/>
    <property type="match status" value="1"/>
</dbReference>
<feature type="binding site" evidence="14">
    <location>
        <begin position="83"/>
        <end position="84"/>
    </location>
    <ligand>
        <name>NAD(+)</name>
        <dbReference type="ChEBI" id="CHEBI:57540"/>
    </ligand>
</feature>
<evidence type="ECO:0000256" key="5">
    <source>
        <dbReference type="ARBA" id="ARBA00022705"/>
    </source>
</evidence>
<evidence type="ECO:0000256" key="15">
    <source>
        <dbReference type="RuleBase" id="RU000618"/>
    </source>
</evidence>
<dbReference type="HAMAP" id="MF_01588">
    <property type="entry name" value="DNA_ligase_A"/>
    <property type="match status" value="1"/>
</dbReference>
<reference evidence="17 18" key="1">
    <citation type="submission" date="2020-08" db="EMBL/GenBank/DDBJ databases">
        <title>Genomic Encyclopedia of Type Strains, Phase IV (KMG-IV): sequencing the most valuable type-strain genomes for metagenomic binning, comparative biology and taxonomic classification.</title>
        <authorList>
            <person name="Goeker M."/>
        </authorList>
    </citation>
    <scope>NUCLEOTIDE SEQUENCE [LARGE SCALE GENOMIC DNA]</scope>
    <source>
        <strain evidence="17 18">DSM 26287</strain>
    </source>
</reference>
<feature type="domain" description="BRCT" evidence="16">
    <location>
        <begin position="600"/>
        <end position="682"/>
    </location>
</feature>
<keyword evidence="11 14" id="KW-0234">DNA repair</keyword>
<dbReference type="Pfam" id="PF12826">
    <property type="entry name" value="HHH_2"/>
    <property type="match status" value="1"/>
</dbReference>
<proteinExistence type="inferred from homology"/>
<dbReference type="InterPro" id="IPR041663">
    <property type="entry name" value="DisA/LigA_HHH"/>
</dbReference>
<dbReference type="Gene3D" id="1.10.287.610">
    <property type="entry name" value="Helix hairpin bin"/>
    <property type="match status" value="1"/>
</dbReference>
<dbReference type="GO" id="GO:0006260">
    <property type="term" value="P:DNA replication"/>
    <property type="evidence" value="ECO:0007669"/>
    <property type="project" value="UniProtKB-KW"/>
</dbReference>
<dbReference type="GO" id="GO:0006281">
    <property type="term" value="P:DNA repair"/>
    <property type="evidence" value="ECO:0007669"/>
    <property type="project" value="UniProtKB-KW"/>
</dbReference>
<dbReference type="Gene3D" id="6.20.10.30">
    <property type="match status" value="1"/>
</dbReference>
<dbReference type="InterPro" id="IPR036420">
    <property type="entry name" value="BRCT_dom_sf"/>
</dbReference>
<dbReference type="FunFam" id="1.10.150.20:FF:000006">
    <property type="entry name" value="DNA ligase"/>
    <property type="match status" value="1"/>
</dbReference>
<feature type="binding site" evidence="14">
    <location>
        <position position="442"/>
    </location>
    <ligand>
        <name>Zn(2+)</name>
        <dbReference type="ChEBI" id="CHEBI:29105"/>
    </ligand>
</feature>
<feature type="binding site" evidence="14">
    <location>
        <position position="421"/>
    </location>
    <ligand>
        <name>Zn(2+)</name>
        <dbReference type="ChEBI" id="CHEBI:29105"/>
    </ligand>
</feature>
<keyword evidence="5 14" id="KW-0235">DNA replication</keyword>
<keyword evidence="14" id="KW-0464">Manganese</keyword>
<dbReference type="InterPro" id="IPR018239">
    <property type="entry name" value="DNA_ligase_AS"/>
</dbReference>
<evidence type="ECO:0000256" key="4">
    <source>
        <dbReference type="ARBA" id="ARBA00022598"/>
    </source>
</evidence>
<comment type="caution">
    <text evidence="14">Lacks conserved residue(s) required for the propagation of feature annotation.</text>
</comment>
<feature type="active site" description="N6-AMP-lysine intermediate" evidence="14">
    <location>
        <position position="117"/>
    </location>
</feature>
<evidence type="ECO:0000256" key="3">
    <source>
        <dbReference type="ARBA" id="ARBA00013308"/>
    </source>
</evidence>
<feature type="binding site" evidence="14">
    <location>
        <position position="115"/>
    </location>
    <ligand>
        <name>NAD(+)</name>
        <dbReference type="ChEBI" id="CHEBI:57540"/>
    </ligand>
</feature>
<evidence type="ECO:0000256" key="1">
    <source>
        <dbReference type="ARBA" id="ARBA00004067"/>
    </source>
</evidence>
<dbReference type="PROSITE" id="PS01056">
    <property type="entry name" value="DNA_LIGASE_N2"/>
    <property type="match status" value="1"/>
</dbReference>
<evidence type="ECO:0000256" key="8">
    <source>
        <dbReference type="ARBA" id="ARBA00022833"/>
    </source>
</evidence>
<feature type="binding site" evidence="14">
    <location>
        <position position="324"/>
    </location>
    <ligand>
        <name>NAD(+)</name>
        <dbReference type="ChEBI" id="CHEBI:57540"/>
    </ligand>
</feature>
<dbReference type="SMART" id="SM00292">
    <property type="entry name" value="BRCT"/>
    <property type="match status" value="1"/>
</dbReference>
<dbReference type="InterPro" id="IPR004150">
    <property type="entry name" value="NAD_DNA_ligase_OB"/>
</dbReference>
<dbReference type="PROSITE" id="PS01055">
    <property type="entry name" value="DNA_LIGASE_N1"/>
    <property type="match status" value="1"/>
</dbReference>
<dbReference type="EMBL" id="JACHHU010000003">
    <property type="protein sequence ID" value="MBB6542264.1"/>
    <property type="molecule type" value="Genomic_DNA"/>
</dbReference>
<dbReference type="InterPro" id="IPR004149">
    <property type="entry name" value="Znf_DNAligase_C4"/>
</dbReference>
<dbReference type="GO" id="GO:0005829">
    <property type="term" value="C:cytosol"/>
    <property type="evidence" value="ECO:0007669"/>
    <property type="project" value="TreeGrafter"/>
</dbReference>
<feature type="binding site" evidence="14">
    <location>
        <position position="175"/>
    </location>
    <ligand>
        <name>NAD(+)</name>
        <dbReference type="ChEBI" id="CHEBI:57540"/>
    </ligand>
</feature>
<protein>
    <recommendedName>
        <fullName evidence="3 14">DNA ligase</fullName>
        <ecNumber evidence="2 14">6.5.1.2</ecNumber>
    </recommendedName>
    <alternativeName>
        <fullName evidence="14">Polydeoxyribonucleotide synthase [NAD(+)]</fullName>
    </alternativeName>
</protein>
<keyword evidence="7 14" id="KW-0227">DNA damage</keyword>
<dbReference type="GO" id="GO:0046872">
    <property type="term" value="F:metal ion binding"/>
    <property type="evidence" value="ECO:0007669"/>
    <property type="project" value="UniProtKB-KW"/>
</dbReference>
<dbReference type="Proteomes" id="UP000537141">
    <property type="component" value="Unassembled WGS sequence"/>
</dbReference>
<dbReference type="Pfam" id="PF00533">
    <property type="entry name" value="BRCT"/>
    <property type="match status" value="1"/>
</dbReference>
<evidence type="ECO:0000256" key="13">
    <source>
        <dbReference type="ARBA" id="ARBA00060881"/>
    </source>
</evidence>
<accession>A0A7X0TSL3</accession>
<evidence type="ECO:0000256" key="6">
    <source>
        <dbReference type="ARBA" id="ARBA00022723"/>
    </source>
</evidence>
<dbReference type="Gene3D" id="3.40.50.10190">
    <property type="entry name" value="BRCT domain"/>
    <property type="match status" value="1"/>
</dbReference>
<name>A0A7X0TSL3_9GAMM</name>
<comment type="caution">
    <text evidence="17">The sequence shown here is derived from an EMBL/GenBank/DDBJ whole genome shotgun (WGS) entry which is preliminary data.</text>
</comment>
<dbReference type="SUPFAM" id="SSF50249">
    <property type="entry name" value="Nucleic acid-binding proteins"/>
    <property type="match status" value="1"/>
</dbReference>
<dbReference type="InterPro" id="IPR013839">
    <property type="entry name" value="DNAligase_adenylation"/>
</dbReference>
<keyword evidence="10 14" id="KW-0520">NAD</keyword>
<evidence type="ECO:0000259" key="16">
    <source>
        <dbReference type="PROSITE" id="PS50172"/>
    </source>
</evidence>
<dbReference type="CDD" id="cd17748">
    <property type="entry name" value="BRCT_DNA_ligase_like"/>
    <property type="match status" value="1"/>
</dbReference>
<sequence>MSETSSQDRIIQLHQLLNQYNHQYYVLDQPTVPDAEYDRLMRELIALENKYPKLKSIDSPSQRVGGEALKVFSQVTHQLPMLSLDNVFSAQEWQSFVTRISDRLGTSNNIEFCAEPKLDGLAVSLRYEQGVFVQAATRGDGSVGENITENVRTIKSIPLRLSGEDYPEVIEVRGEVFMPKASFEKLNATAIAKNEKTFANPRNAAAGSLRQLDSKITAKRNLAFYAYGLGYVEHQQSTEKAQQWLAKSHYQRLCQLKTLGFAMCPEVKLLKSTEQVDSFYRDILAKRDQLSYEIDGTVFKVDSIEQQKRLGFVARAPRWATAYKFPAQEELTLLQGVEFQVGRTGAITPVARLQPVSVGGVTVSNATLHNQDEITRLGIKVGDTVIIRRAGDVIPQIVSVVLERRPEDAKEITFPTECPVCQSSAIKVEGEAVLRCSGGLFCGAQRKEAIKHFSSRKALDIDGLGDKLVEQMVDEGLIQTPADLFSLTELSISTMERMGQKSASNLINAIEKSKETTLAKFIYALGIREVGEATANNLATHFLTLAKIKSANEDELQKVSDVGVIVAKNIYNFFKQPHNIEVVEQLESILTWPEINNKSADEQPLLGKTFVLTGTLNQMGRNDAKAKLQTLGAKVSGSVSANTHYLVAGEKAGSKLTKAQDLGINIMTEDDLVALLANHGVS</sequence>
<dbReference type="InterPro" id="IPR010994">
    <property type="entry name" value="RuvA_2-like"/>
</dbReference>
<dbReference type="InterPro" id="IPR012340">
    <property type="entry name" value="NA-bd_OB-fold"/>
</dbReference>